<organism evidence="1 2">
    <name type="scientific">Dactylosporangium roseum</name>
    <dbReference type="NCBI Taxonomy" id="47989"/>
    <lineage>
        <taxon>Bacteria</taxon>
        <taxon>Bacillati</taxon>
        <taxon>Actinomycetota</taxon>
        <taxon>Actinomycetes</taxon>
        <taxon>Micromonosporales</taxon>
        <taxon>Micromonosporaceae</taxon>
        <taxon>Dactylosporangium</taxon>
    </lineage>
</organism>
<dbReference type="RefSeq" id="WP_260727954.1">
    <property type="nucleotide sequence ID" value="NZ_BAAABS010000095.1"/>
</dbReference>
<dbReference type="Gene3D" id="1.25.40.10">
    <property type="entry name" value="Tetratricopeptide repeat domain"/>
    <property type="match status" value="1"/>
</dbReference>
<sequence length="387" mass="41005">MSGADITDRLDEVEQRIHAWDFTGARDAVQAVLDDPALGDADRLTARRLLAEVLRELGDLVAAYDLAEAVAAQAERIHGPGDPVTVHALAVLAAVRHDYDEWDAAERLYHRVLDSGVEEGGAEPVSRAVRLARANLALLQRDRGDHALALVMLNAAYVVHRREYGAEDLDTIRIAAELAALHHACGDAVAARRLFTLAHAAARARLGVRHPFTRAVEWELAAVEPPMPPTPSSVDLAVVVPEHAPDVPVREEPQVQDQRGGGVRVRVRLRVCVVGAVVVVAGLLAVWGRYGASDPGIPVAGGSVIRDLRLQDRGDSLAVTWTDPHSAAVVALSRAGAPAVVLATVPAGTSSYVVRDVEPGVAYCVVVGPVDETLAMTATASVCTGAR</sequence>
<dbReference type="EMBL" id="CP073721">
    <property type="protein sequence ID" value="UWZ38585.1"/>
    <property type="molecule type" value="Genomic_DNA"/>
</dbReference>
<evidence type="ECO:0000313" key="1">
    <source>
        <dbReference type="EMBL" id="UWZ38585.1"/>
    </source>
</evidence>
<gene>
    <name evidence="1" type="ORF">Drose_10280</name>
</gene>
<dbReference type="Pfam" id="PF13424">
    <property type="entry name" value="TPR_12"/>
    <property type="match status" value="1"/>
</dbReference>
<protein>
    <submittedName>
        <fullName evidence="1">Tetratricopeptide repeat protein</fullName>
    </submittedName>
</protein>
<dbReference type="PANTHER" id="PTHR46082">
    <property type="entry name" value="ATP/GTP-BINDING PROTEIN-RELATED"/>
    <property type="match status" value="1"/>
</dbReference>
<accession>A0ABY5Z931</accession>
<dbReference type="PANTHER" id="PTHR46082:SF6">
    <property type="entry name" value="AAA+ ATPASE DOMAIN-CONTAINING PROTEIN-RELATED"/>
    <property type="match status" value="1"/>
</dbReference>
<keyword evidence="2" id="KW-1185">Reference proteome</keyword>
<dbReference type="Proteomes" id="UP001058271">
    <property type="component" value="Chromosome"/>
</dbReference>
<dbReference type="InterPro" id="IPR053137">
    <property type="entry name" value="NLR-like"/>
</dbReference>
<name>A0ABY5Z931_9ACTN</name>
<proteinExistence type="predicted"/>
<dbReference type="InterPro" id="IPR011990">
    <property type="entry name" value="TPR-like_helical_dom_sf"/>
</dbReference>
<reference evidence="1" key="1">
    <citation type="submission" date="2021-04" db="EMBL/GenBank/DDBJ databases">
        <title>Biosynthetic gene clusters of Dactylosporangioum roseum.</title>
        <authorList>
            <person name="Hartkoorn R.C."/>
            <person name="Beaudoing E."/>
            <person name="Hot D."/>
            <person name="Moureu S."/>
        </authorList>
    </citation>
    <scope>NUCLEOTIDE SEQUENCE</scope>
    <source>
        <strain evidence="1">NRRL B-16295</strain>
    </source>
</reference>
<dbReference type="SUPFAM" id="SSF48452">
    <property type="entry name" value="TPR-like"/>
    <property type="match status" value="1"/>
</dbReference>
<evidence type="ECO:0000313" key="2">
    <source>
        <dbReference type="Proteomes" id="UP001058271"/>
    </source>
</evidence>